<feature type="region of interest" description="Disordered" evidence="1">
    <location>
        <begin position="23"/>
        <end position="42"/>
    </location>
</feature>
<keyword evidence="2" id="KW-0732">Signal</keyword>
<name>A0A9P3CB71_9PEZI</name>
<dbReference type="AlphaFoldDB" id="A0A9P3CB71"/>
<dbReference type="GeneID" id="68287150"/>
<dbReference type="EMBL" id="BOLY01000001">
    <property type="protein sequence ID" value="GIZ38152.1"/>
    <property type="molecule type" value="Genomic_DNA"/>
</dbReference>
<feature type="compositionally biased region" description="Basic and acidic residues" evidence="1">
    <location>
        <begin position="112"/>
        <end position="129"/>
    </location>
</feature>
<evidence type="ECO:0000256" key="2">
    <source>
        <dbReference type="SAM" id="SignalP"/>
    </source>
</evidence>
<gene>
    <name evidence="3" type="ORF">CKM354_000157500</name>
</gene>
<reference evidence="3 4" key="1">
    <citation type="submission" date="2021-01" db="EMBL/GenBank/DDBJ databases">
        <title>Cercospora kikuchii MAFF 305040 whole genome shotgun sequence.</title>
        <authorList>
            <person name="Kashiwa T."/>
            <person name="Suzuki T."/>
        </authorList>
    </citation>
    <scope>NUCLEOTIDE SEQUENCE [LARGE SCALE GENOMIC DNA]</scope>
    <source>
        <strain evidence="3 4">MAFF 305040</strain>
    </source>
</reference>
<dbReference type="RefSeq" id="XP_044652639.1">
    <property type="nucleotide sequence ID" value="XM_044796704.1"/>
</dbReference>
<feature type="signal peptide" evidence="2">
    <location>
        <begin position="1"/>
        <end position="21"/>
    </location>
</feature>
<feature type="compositionally biased region" description="Low complexity" evidence="1">
    <location>
        <begin position="130"/>
        <end position="163"/>
    </location>
</feature>
<dbReference type="OrthoDB" id="3649963at2759"/>
<feature type="compositionally biased region" description="Low complexity" evidence="1">
    <location>
        <begin position="24"/>
        <end position="36"/>
    </location>
</feature>
<feature type="region of interest" description="Disordered" evidence="1">
    <location>
        <begin position="97"/>
        <end position="163"/>
    </location>
</feature>
<proteinExistence type="predicted"/>
<keyword evidence="4" id="KW-1185">Reference proteome</keyword>
<organism evidence="3 4">
    <name type="scientific">Cercospora kikuchii</name>
    <dbReference type="NCBI Taxonomy" id="84275"/>
    <lineage>
        <taxon>Eukaryota</taxon>
        <taxon>Fungi</taxon>
        <taxon>Dikarya</taxon>
        <taxon>Ascomycota</taxon>
        <taxon>Pezizomycotina</taxon>
        <taxon>Dothideomycetes</taxon>
        <taxon>Dothideomycetidae</taxon>
        <taxon>Mycosphaerellales</taxon>
        <taxon>Mycosphaerellaceae</taxon>
        <taxon>Cercospora</taxon>
    </lineage>
</organism>
<sequence>MVSSRLALLFATTLLAGNVAAQETSSTSSAAPSASTGVPTEVTSCHSHADGYYCFEGETEWKVTTEIANEDDAPEDYTACTAGENSDTIQCNDASGAQVTLAREGSEAAEEDHDHDHSGEEHDHDHAEESASGSAPSGSASATTTPSASGAAAETTPSETTAGNAGNAVLPAAGMSLAAIFAYLLV</sequence>
<evidence type="ECO:0000313" key="4">
    <source>
        <dbReference type="Proteomes" id="UP000825890"/>
    </source>
</evidence>
<evidence type="ECO:0000313" key="3">
    <source>
        <dbReference type="EMBL" id="GIZ38152.1"/>
    </source>
</evidence>
<comment type="caution">
    <text evidence="3">The sequence shown here is derived from an EMBL/GenBank/DDBJ whole genome shotgun (WGS) entry which is preliminary data.</text>
</comment>
<feature type="chain" id="PRO_5040485885" evidence="2">
    <location>
        <begin position="22"/>
        <end position="186"/>
    </location>
</feature>
<dbReference type="Proteomes" id="UP000825890">
    <property type="component" value="Unassembled WGS sequence"/>
</dbReference>
<evidence type="ECO:0000256" key="1">
    <source>
        <dbReference type="SAM" id="MobiDB-lite"/>
    </source>
</evidence>
<accession>A0A9P3CB71</accession>
<protein>
    <submittedName>
        <fullName evidence="3">Uncharacterized protein</fullName>
    </submittedName>
</protein>